<name>A0A5P1R7Y6_9GAMM</name>
<evidence type="ECO:0000256" key="2">
    <source>
        <dbReference type="ARBA" id="ARBA00017823"/>
    </source>
</evidence>
<comment type="function">
    <text evidence="7">Responsible for the coupling of flagellin expression to flagellar assembly by preventing expression of the flagellin genes when a component of the middle class of proteins is defective. It negatively regulates flagellar genes by inhibiting the activity of FliA by directly binding to FliA.</text>
</comment>
<dbReference type="InterPro" id="IPR007412">
    <property type="entry name" value="FlgM"/>
</dbReference>
<gene>
    <name evidence="11" type="primary">flgM</name>
    <name evidence="11" type="ORF">F0U83_03095</name>
</gene>
<organism evidence="11 12">
    <name type="scientific">Neptunomonas concharum</name>
    <dbReference type="NCBI Taxonomy" id="1031538"/>
    <lineage>
        <taxon>Bacteria</taxon>
        <taxon>Pseudomonadati</taxon>
        <taxon>Pseudomonadota</taxon>
        <taxon>Gammaproteobacteria</taxon>
        <taxon>Oceanospirillales</taxon>
        <taxon>Oceanospirillaceae</taxon>
        <taxon>Neptunomonas</taxon>
    </lineage>
</organism>
<keyword evidence="11" id="KW-0969">Cilium</keyword>
<dbReference type="OrthoDB" id="6120348at2"/>
<comment type="similarity">
    <text evidence="1">Belongs to the FlgM family.</text>
</comment>
<dbReference type="Proteomes" id="UP000324760">
    <property type="component" value="Chromosome"/>
</dbReference>
<evidence type="ECO:0000256" key="9">
    <source>
        <dbReference type="SAM" id="MobiDB-lite"/>
    </source>
</evidence>
<feature type="region of interest" description="Disordered" evidence="9">
    <location>
        <begin position="1"/>
        <end position="46"/>
    </location>
</feature>
<dbReference type="GO" id="GO:0045892">
    <property type="term" value="P:negative regulation of DNA-templated transcription"/>
    <property type="evidence" value="ECO:0007669"/>
    <property type="project" value="InterPro"/>
</dbReference>
<dbReference type="InterPro" id="IPR031316">
    <property type="entry name" value="FlgM_C"/>
</dbReference>
<dbReference type="NCBIfam" id="TIGR03824">
    <property type="entry name" value="FlgM_jcvi"/>
    <property type="match status" value="1"/>
</dbReference>
<reference evidence="11 12" key="1">
    <citation type="journal article" date="2019" name="Biochem. Eng. J.">
        <title>Metabolic engineering of the marine bacteria Neptunomonas concharum for the production of acetoin and meso-2,3-butanediol from acetate.</title>
        <authorList>
            <person name="Li W."/>
            <person name="Pu N."/>
            <person name="Liu C.-X."/>
            <person name="Yuan Q.-P."/>
            <person name="Li Z.-J."/>
        </authorList>
    </citation>
    <scope>NUCLEOTIDE SEQUENCE [LARGE SCALE GENOMIC DNA]</scope>
    <source>
        <strain evidence="11 12">JCM17730</strain>
    </source>
</reference>
<evidence type="ECO:0000256" key="5">
    <source>
        <dbReference type="ARBA" id="ARBA00023015"/>
    </source>
</evidence>
<keyword evidence="12" id="KW-1185">Reference proteome</keyword>
<accession>A0A5P1R7Y6</accession>
<evidence type="ECO:0000313" key="11">
    <source>
        <dbReference type="EMBL" id="QEQ95769.1"/>
    </source>
</evidence>
<dbReference type="GO" id="GO:0044781">
    <property type="term" value="P:bacterial-type flagellum organization"/>
    <property type="evidence" value="ECO:0007669"/>
    <property type="project" value="UniProtKB-KW"/>
</dbReference>
<evidence type="ECO:0000256" key="6">
    <source>
        <dbReference type="ARBA" id="ARBA00023163"/>
    </source>
</evidence>
<feature type="domain" description="Anti-sigma-28 factor FlgM C-terminal" evidence="10">
    <location>
        <begin position="43"/>
        <end position="96"/>
    </location>
</feature>
<keyword evidence="4" id="KW-1005">Bacterial flagellum biogenesis</keyword>
<dbReference type="InterPro" id="IPR035890">
    <property type="entry name" value="Anti-sigma-28_factor_FlgM_sf"/>
</dbReference>
<dbReference type="RefSeq" id="WP_138986473.1">
    <property type="nucleotide sequence ID" value="NZ_CP043869.1"/>
</dbReference>
<dbReference type="EMBL" id="CP043869">
    <property type="protein sequence ID" value="QEQ95769.1"/>
    <property type="molecule type" value="Genomic_DNA"/>
</dbReference>
<evidence type="ECO:0000256" key="8">
    <source>
        <dbReference type="ARBA" id="ARBA00030117"/>
    </source>
</evidence>
<protein>
    <recommendedName>
        <fullName evidence="2">Negative regulator of flagellin synthesis</fullName>
    </recommendedName>
    <alternativeName>
        <fullName evidence="8">Anti-sigma-28 factor</fullName>
    </alternativeName>
</protein>
<dbReference type="AlphaFoldDB" id="A0A5P1R7Y6"/>
<dbReference type="SUPFAM" id="SSF101498">
    <property type="entry name" value="Anti-sigma factor FlgM"/>
    <property type="match status" value="1"/>
</dbReference>
<evidence type="ECO:0000313" key="12">
    <source>
        <dbReference type="Proteomes" id="UP000324760"/>
    </source>
</evidence>
<keyword evidence="11" id="KW-0966">Cell projection</keyword>
<keyword evidence="6" id="KW-0804">Transcription</keyword>
<evidence type="ECO:0000256" key="7">
    <source>
        <dbReference type="ARBA" id="ARBA00024739"/>
    </source>
</evidence>
<keyword evidence="5" id="KW-0805">Transcription regulation</keyword>
<dbReference type="KEGG" id="ncu:F0U83_03095"/>
<evidence type="ECO:0000256" key="4">
    <source>
        <dbReference type="ARBA" id="ARBA00022795"/>
    </source>
</evidence>
<evidence type="ECO:0000256" key="1">
    <source>
        <dbReference type="ARBA" id="ARBA00005322"/>
    </source>
</evidence>
<feature type="compositionally biased region" description="Polar residues" evidence="9">
    <location>
        <begin position="1"/>
        <end position="13"/>
    </location>
</feature>
<keyword evidence="3" id="KW-0678">Repressor</keyword>
<sequence>MVIDLNSSSSHQALSAREKVSTQRSNGGAAPVTNAPAKQAPKDTVELSDTAKALKAADATIANTPDINSDRVAQIKAAIEDGSYSVNSGRVAEKILSFESLLG</sequence>
<proteinExistence type="inferred from homology"/>
<keyword evidence="11" id="KW-0282">Flagellum</keyword>
<evidence type="ECO:0000259" key="10">
    <source>
        <dbReference type="Pfam" id="PF04316"/>
    </source>
</evidence>
<evidence type="ECO:0000256" key="3">
    <source>
        <dbReference type="ARBA" id="ARBA00022491"/>
    </source>
</evidence>
<dbReference type="Pfam" id="PF04316">
    <property type="entry name" value="FlgM"/>
    <property type="match status" value="1"/>
</dbReference>